<sequence length="271" mass="29507">MGDHILGLQSTIFTTARNSCLSLLLFLPLYYLSQAMPILLAIKCLHPESDSTQILDTIDPSGATTRAAQTTGLPVHSNRDSIELGRITNSVVRPEPVYNNMRPSSLATFESPTLPRIHTRWSAYVDARCREWVTVAASAGTLAATSPSILQMLSANDDPLARSLAFLSVSRAISAIAYAVILLLYFQHGQAKSGLFAMRWFNNVQVHENSVVCMPWTILAIPAIALCWGVILLILALFCSIWQAGYVASPSAPPTDAHSTIDVLMRVIITV</sequence>
<organism evidence="2 3">
    <name type="scientific">Tricholomella constricta</name>
    <dbReference type="NCBI Taxonomy" id="117010"/>
    <lineage>
        <taxon>Eukaryota</taxon>
        <taxon>Fungi</taxon>
        <taxon>Dikarya</taxon>
        <taxon>Basidiomycota</taxon>
        <taxon>Agaricomycotina</taxon>
        <taxon>Agaricomycetes</taxon>
        <taxon>Agaricomycetidae</taxon>
        <taxon>Agaricales</taxon>
        <taxon>Tricholomatineae</taxon>
        <taxon>Lyophyllaceae</taxon>
        <taxon>Tricholomella</taxon>
    </lineage>
</organism>
<feature type="transmembrane region" description="Helical" evidence="1">
    <location>
        <begin position="12"/>
        <end position="32"/>
    </location>
</feature>
<keyword evidence="1" id="KW-0812">Transmembrane</keyword>
<feature type="transmembrane region" description="Helical" evidence="1">
    <location>
        <begin position="164"/>
        <end position="186"/>
    </location>
</feature>
<proteinExistence type="predicted"/>
<evidence type="ECO:0000256" key="1">
    <source>
        <dbReference type="SAM" id="Phobius"/>
    </source>
</evidence>
<reference evidence="2 3" key="1">
    <citation type="journal article" date="2020" name="ISME J.">
        <title>Uncovering the hidden diversity of litter-decomposition mechanisms in mushroom-forming fungi.</title>
        <authorList>
            <person name="Floudas D."/>
            <person name="Bentzer J."/>
            <person name="Ahren D."/>
            <person name="Johansson T."/>
            <person name="Persson P."/>
            <person name="Tunlid A."/>
        </authorList>
    </citation>
    <scope>NUCLEOTIDE SEQUENCE [LARGE SCALE GENOMIC DNA]</scope>
    <source>
        <strain evidence="2 3">CBS 661.87</strain>
    </source>
</reference>
<keyword evidence="3" id="KW-1185">Reference proteome</keyword>
<comment type="caution">
    <text evidence="2">The sequence shown here is derived from an EMBL/GenBank/DDBJ whole genome shotgun (WGS) entry which is preliminary data.</text>
</comment>
<feature type="transmembrane region" description="Helical" evidence="1">
    <location>
        <begin position="216"/>
        <end position="239"/>
    </location>
</feature>
<evidence type="ECO:0000313" key="2">
    <source>
        <dbReference type="EMBL" id="KAF5383140.1"/>
    </source>
</evidence>
<dbReference type="Proteomes" id="UP000565441">
    <property type="component" value="Unassembled WGS sequence"/>
</dbReference>
<keyword evidence="1" id="KW-0472">Membrane</keyword>
<name>A0A8H5HH37_9AGAR</name>
<dbReference type="EMBL" id="JAACJP010000007">
    <property type="protein sequence ID" value="KAF5383140.1"/>
    <property type="molecule type" value="Genomic_DNA"/>
</dbReference>
<dbReference type="OrthoDB" id="3037750at2759"/>
<protein>
    <submittedName>
        <fullName evidence="2">Uncharacterized protein</fullName>
    </submittedName>
</protein>
<evidence type="ECO:0000313" key="3">
    <source>
        <dbReference type="Proteomes" id="UP000565441"/>
    </source>
</evidence>
<gene>
    <name evidence="2" type="ORF">D9615_005037</name>
</gene>
<dbReference type="AlphaFoldDB" id="A0A8H5HH37"/>
<accession>A0A8H5HH37</accession>
<keyword evidence="1" id="KW-1133">Transmembrane helix</keyword>